<dbReference type="AlphaFoldDB" id="A0A4R4YFV1"/>
<dbReference type="Pfam" id="PF19054">
    <property type="entry name" value="DUF5753"/>
    <property type="match status" value="1"/>
</dbReference>
<dbReference type="InterPro" id="IPR001387">
    <property type="entry name" value="Cro/C1-type_HTH"/>
</dbReference>
<dbReference type="SUPFAM" id="SSF47413">
    <property type="entry name" value="lambda repressor-like DNA-binding domains"/>
    <property type="match status" value="1"/>
</dbReference>
<feature type="domain" description="HTH cro/C1-type" evidence="1">
    <location>
        <begin position="53"/>
        <end position="107"/>
    </location>
</feature>
<accession>A0A4R4YFV1</accession>
<keyword evidence="3" id="KW-1185">Reference proteome</keyword>
<evidence type="ECO:0000313" key="3">
    <source>
        <dbReference type="Proteomes" id="UP000294947"/>
    </source>
</evidence>
<comment type="caution">
    <text evidence="2">The sequence shown here is derived from an EMBL/GenBank/DDBJ whole genome shotgun (WGS) entry which is preliminary data.</text>
</comment>
<sequence>MQSHFTVIEVDVVMQANRHGATRKGVSSKIKGRCDALDMPTPTVRRLLVGHLLRHVREETGLDLDDAGKLIGKTNSTMSRVERGHTALPQHVLQKLLAAYEESAPGVIDRDEILDLARGSQDRGRWSGYRSVYSKYFRMAVDLEADASAIFQYQNEIVPGLLQSEEYIRALFTTAQLQLSDQSTEDALEARLERQAVLTKRNAPHVSFVLSESSIRRVIGSRELMANQLRHLASIARLRNVQVQILPFDAATAPRATHDFNLFRVPSPGNAGPLEFVYVEDFTDGRYLDRHDDVHAYTLLWQQLVAAALDPVESEKFIARAADEFAR</sequence>
<evidence type="ECO:0000259" key="1">
    <source>
        <dbReference type="PROSITE" id="PS50943"/>
    </source>
</evidence>
<organism evidence="2 3">
    <name type="scientific">Saccharopolyspora elongata</name>
    <dbReference type="NCBI Taxonomy" id="2530387"/>
    <lineage>
        <taxon>Bacteria</taxon>
        <taxon>Bacillati</taxon>
        <taxon>Actinomycetota</taxon>
        <taxon>Actinomycetes</taxon>
        <taxon>Pseudonocardiales</taxon>
        <taxon>Pseudonocardiaceae</taxon>
        <taxon>Saccharopolyspora</taxon>
    </lineage>
</organism>
<evidence type="ECO:0000313" key="2">
    <source>
        <dbReference type="EMBL" id="TDD43613.1"/>
    </source>
</evidence>
<name>A0A4R4YFV1_9PSEU</name>
<protein>
    <submittedName>
        <fullName evidence="2">XRE family transcriptional regulator</fullName>
    </submittedName>
</protein>
<dbReference type="CDD" id="cd00093">
    <property type="entry name" value="HTH_XRE"/>
    <property type="match status" value="1"/>
</dbReference>
<dbReference type="Proteomes" id="UP000294947">
    <property type="component" value="Unassembled WGS sequence"/>
</dbReference>
<proteinExistence type="predicted"/>
<dbReference type="InterPro" id="IPR043917">
    <property type="entry name" value="DUF5753"/>
</dbReference>
<dbReference type="PROSITE" id="PS50943">
    <property type="entry name" value="HTH_CROC1"/>
    <property type="match status" value="1"/>
</dbReference>
<dbReference type="SMART" id="SM00530">
    <property type="entry name" value="HTH_XRE"/>
    <property type="match status" value="1"/>
</dbReference>
<dbReference type="Pfam" id="PF13560">
    <property type="entry name" value="HTH_31"/>
    <property type="match status" value="1"/>
</dbReference>
<dbReference type="Gene3D" id="1.10.260.40">
    <property type="entry name" value="lambda repressor-like DNA-binding domains"/>
    <property type="match status" value="1"/>
</dbReference>
<reference evidence="2 3" key="1">
    <citation type="submission" date="2019-03" db="EMBL/GenBank/DDBJ databases">
        <title>Draft genome sequences of novel Actinobacteria.</title>
        <authorList>
            <person name="Sahin N."/>
            <person name="Ay H."/>
            <person name="Saygin H."/>
        </authorList>
    </citation>
    <scope>NUCLEOTIDE SEQUENCE [LARGE SCALE GENOMIC DNA]</scope>
    <source>
        <strain evidence="2 3">7K502</strain>
    </source>
</reference>
<dbReference type="EMBL" id="SMKW01000038">
    <property type="protein sequence ID" value="TDD43613.1"/>
    <property type="molecule type" value="Genomic_DNA"/>
</dbReference>
<dbReference type="GO" id="GO:0003677">
    <property type="term" value="F:DNA binding"/>
    <property type="evidence" value="ECO:0007669"/>
    <property type="project" value="InterPro"/>
</dbReference>
<dbReference type="InterPro" id="IPR010982">
    <property type="entry name" value="Lambda_DNA-bd_dom_sf"/>
</dbReference>
<gene>
    <name evidence="2" type="ORF">E1288_26140</name>
</gene>